<dbReference type="Proteomes" id="UP000054172">
    <property type="component" value="Unassembled WGS sequence"/>
</dbReference>
<dbReference type="NCBIfam" id="TIGR00675">
    <property type="entry name" value="dcm"/>
    <property type="match status" value="1"/>
</dbReference>
<evidence type="ECO:0000256" key="3">
    <source>
        <dbReference type="ARBA" id="ARBA00022691"/>
    </source>
</evidence>
<keyword evidence="4" id="KW-0680">Restriction system</keyword>
<keyword evidence="3 6" id="KW-0949">S-adenosyl-L-methionine</keyword>
<dbReference type="InterPro" id="IPR031303">
    <property type="entry name" value="C5_meth_CS"/>
</dbReference>
<dbReference type="STRING" id="1702214.AL399_04195"/>
<dbReference type="EMBL" id="LIIK01000015">
    <property type="protein sequence ID" value="KQM08994.1"/>
    <property type="molecule type" value="Genomic_DNA"/>
</dbReference>
<keyword evidence="1 6" id="KW-0489">Methyltransferase</keyword>
<evidence type="ECO:0000256" key="7">
    <source>
        <dbReference type="RuleBase" id="RU000416"/>
    </source>
</evidence>
<proteinExistence type="inferred from homology"/>
<dbReference type="PROSITE" id="PS51679">
    <property type="entry name" value="SAM_MT_C5"/>
    <property type="match status" value="1"/>
</dbReference>
<reference evidence="9" key="1">
    <citation type="submission" date="2015-08" db="EMBL/GenBank/DDBJ databases">
        <title>Candidatus Bacteriodes Periocalifornicus.</title>
        <authorList>
            <person name="McLean J.S."/>
            <person name="Kelley S."/>
        </authorList>
    </citation>
    <scope>NUCLEOTIDE SEQUENCE [LARGE SCALE GENOMIC DNA]</scope>
    <source>
        <strain evidence="9">12B</strain>
    </source>
</reference>
<evidence type="ECO:0000256" key="4">
    <source>
        <dbReference type="ARBA" id="ARBA00022747"/>
    </source>
</evidence>
<dbReference type="Pfam" id="PF00145">
    <property type="entry name" value="DNA_methylase"/>
    <property type="match status" value="1"/>
</dbReference>
<dbReference type="AlphaFoldDB" id="A0A0Q4B536"/>
<accession>A0A0Q4B536</accession>
<dbReference type="InterPro" id="IPR050390">
    <property type="entry name" value="C5-Methyltransferase"/>
</dbReference>
<dbReference type="InterPro" id="IPR001525">
    <property type="entry name" value="C5_MeTfrase"/>
</dbReference>
<dbReference type="GO" id="GO:0003677">
    <property type="term" value="F:DNA binding"/>
    <property type="evidence" value="ECO:0007669"/>
    <property type="project" value="TreeGrafter"/>
</dbReference>
<dbReference type="PRINTS" id="PR00105">
    <property type="entry name" value="C5METTRFRASE"/>
</dbReference>
<organism evidence="9 10">
    <name type="scientific">Candidatus [Bacteroides] periocalifornicus</name>
    <dbReference type="NCBI Taxonomy" id="1702214"/>
    <lineage>
        <taxon>Bacteria</taxon>
        <taxon>Pseudomonadati</taxon>
        <taxon>Bacteroidota</taxon>
    </lineage>
</organism>
<dbReference type="CDD" id="cd00315">
    <property type="entry name" value="Cyt_C5_DNA_methylase"/>
    <property type="match status" value="1"/>
</dbReference>
<keyword evidence="2 6" id="KW-0808">Transferase</keyword>
<dbReference type="Gene3D" id="3.40.50.150">
    <property type="entry name" value="Vaccinia Virus protein VP39"/>
    <property type="match status" value="1"/>
</dbReference>
<dbReference type="PANTHER" id="PTHR10629">
    <property type="entry name" value="CYTOSINE-SPECIFIC METHYLTRANSFERASE"/>
    <property type="match status" value="1"/>
</dbReference>
<dbReference type="GO" id="GO:0044027">
    <property type="term" value="P:negative regulation of gene expression via chromosomal CpG island methylation"/>
    <property type="evidence" value="ECO:0007669"/>
    <property type="project" value="TreeGrafter"/>
</dbReference>
<dbReference type="PATRIC" id="fig|1702214.3.peg.1558"/>
<sequence>MDSAGNSSCPLFISLPLLADILQVSKRTAELWAEKGKYAPVAGTDGAILFPTCTLVSIPEIREMMGEGWEEEMGTLPVREYTSVELFSGAGGLALGLEKAGFTHALLNEVDEMARRTLQLNRPHWPVKAGDVHGLDFRHLRGKVDLLAGGFPCQPFSYAGKQGGFGDTRGTLFFELARAVAEIRPRALLAENVRGLAAHDAGRTLATIRSEIDKLGYTLVEPRVLQALLYRVPQKRERLILIAIRNDLAPRAQFHWPTPYHRALTMRDALYAGELYPTDAPASPGVGYNARKAAVLAQVPMGGYWRDLPVAVQQEYLGTSYSRPGGKTGMARRLSLDEPSLTLVCAPAQKQTERCHPTETRPLTVREYARVQTFPDEWQFCGSLASQYKQVGNAVPVNLAWAVGRAIVRLLNGLE</sequence>
<name>A0A0Q4B536_9BACT</name>
<dbReference type="InterPro" id="IPR018117">
    <property type="entry name" value="C5_DNA_meth_AS"/>
</dbReference>
<evidence type="ECO:0000256" key="2">
    <source>
        <dbReference type="ARBA" id="ARBA00022679"/>
    </source>
</evidence>
<protein>
    <recommendedName>
        <fullName evidence="8">Cytosine-specific methyltransferase</fullName>
        <ecNumber evidence="8">2.1.1.37</ecNumber>
    </recommendedName>
</protein>
<keyword evidence="10" id="KW-1185">Reference proteome</keyword>
<evidence type="ECO:0000256" key="6">
    <source>
        <dbReference type="PROSITE-ProRule" id="PRU01016"/>
    </source>
</evidence>
<evidence type="ECO:0000313" key="10">
    <source>
        <dbReference type="Proteomes" id="UP000054172"/>
    </source>
</evidence>
<dbReference type="SUPFAM" id="SSF53335">
    <property type="entry name" value="S-adenosyl-L-methionine-dependent methyltransferases"/>
    <property type="match status" value="1"/>
</dbReference>
<dbReference type="PROSITE" id="PS00094">
    <property type="entry name" value="C5_MTASE_1"/>
    <property type="match status" value="1"/>
</dbReference>
<comment type="catalytic activity">
    <reaction evidence="5 8">
        <text>a 2'-deoxycytidine in DNA + S-adenosyl-L-methionine = a 5-methyl-2'-deoxycytidine in DNA + S-adenosyl-L-homocysteine + H(+)</text>
        <dbReference type="Rhea" id="RHEA:13681"/>
        <dbReference type="Rhea" id="RHEA-COMP:11369"/>
        <dbReference type="Rhea" id="RHEA-COMP:11370"/>
        <dbReference type="ChEBI" id="CHEBI:15378"/>
        <dbReference type="ChEBI" id="CHEBI:57856"/>
        <dbReference type="ChEBI" id="CHEBI:59789"/>
        <dbReference type="ChEBI" id="CHEBI:85452"/>
        <dbReference type="ChEBI" id="CHEBI:85454"/>
        <dbReference type="EC" id="2.1.1.37"/>
    </reaction>
</comment>
<dbReference type="PROSITE" id="PS00095">
    <property type="entry name" value="C5_MTASE_2"/>
    <property type="match status" value="1"/>
</dbReference>
<dbReference type="GO" id="GO:0032259">
    <property type="term" value="P:methylation"/>
    <property type="evidence" value="ECO:0007669"/>
    <property type="project" value="UniProtKB-KW"/>
</dbReference>
<evidence type="ECO:0000313" key="9">
    <source>
        <dbReference type="EMBL" id="KQM08994.1"/>
    </source>
</evidence>
<dbReference type="EC" id="2.1.1.37" evidence="8"/>
<gene>
    <name evidence="9" type="ORF">AL399_04195</name>
</gene>
<dbReference type="GO" id="GO:0003886">
    <property type="term" value="F:DNA (cytosine-5-)-methyltransferase activity"/>
    <property type="evidence" value="ECO:0007669"/>
    <property type="project" value="UniProtKB-EC"/>
</dbReference>
<comment type="caution">
    <text evidence="9">The sequence shown here is derived from an EMBL/GenBank/DDBJ whole genome shotgun (WGS) entry which is preliminary data.</text>
</comment>
<dbReference type="InterPro" id="IPR029063">
    <property type="entry name" value="SAM-dependent_MTases_sf"/>
</dbReference>
<dbReference type="REBASE" id="135103">
    <property type="entry name" value="M.Bpe128ORF4195P"/>
</dbReference>
<comment type="similarity">
    <text evidence="6 7">Belongs to the class I-like SAM-binding methyltransferase superfamily. C5-methyltransferase family.</text>
</comment>
<feature type="active site" evidence="6">
    <location>
        <position position="153"/>
    </location>
</feature>
<dbReference type="Gene3D" id="3.90.120.10">
    <property type="entry name" value="DNA Methylase, subunit A, domain 2"/>
    <property type="match status" value="1"/>
</dbReference>
<dbReference type="GO" id="GO:0009307">
    <property type="term" value="P:DNA restriction-modification system"/>
    <property type="evidence" value="ECO:0007669"/>
    <property type="project" value="UniProtKB-KW"/>
</dbReference>
<evidence type="ECO:0000256" key="8">
    <source>
        <dbReference type="RuleBase" id="RU000417"/>
    </source>
</evidence>
<evidence type="ECO:0000256" key="5">
    <source>
        <dbReference type="ARBA" id="ARBA00047422"/>
    </source>
</evidence>
<evidence type="ECO:0000256" key="1">
    <source>
        <dbReference type="ARBA" id="ARBA00022603"/>
    </source>
</evidence>
<dbReference type="PANTHER" id="PTHR10629:SF52">
    <property type="entry name" value="DNA (CYTOSINE-5)-METHYLTRANSFERASE 1"/>
    <property type="match status" value="1"/>
</dbReference>